<evidence type="ECO:0000259" key="2">
    <source>
        <dbReference type="PROSITE" id="PS50943"/>
    </source>
</evidence>
<organism evidence="3">
    <name type="scientific">Vibrio tapetis</name>
    <dbReference type="NCBI Taxonomy" id="52443"/>
    <lineage>
        <taxon>Bacteria</taxon>
        <taxon>Pseudomonadati</taxon>
        <taxon>Pseudomonadota</taxon>
        <taxon>Gammaproteobacteria</taxon>
        <taxon>Vibrionales</taxon>
        <taxon>Vibrionaceae</taxon>
        <taxon>Vibrio</taxon>
    </lineage>
</organism>
<dbReference type="Gene3D" id="1.10.260.40">
    <property type="entry name" value="lambda repressor-like DNA-binding domains"/>
    <property type="match status" value="1"/>
</dbReference>
<proteinExistence type="predicted"/>
<accession>B2LS49</accession>
<keyword evidence="3" id="KW-0614">Plasmid</keyword>
<dbReference type="InterPro" id="IPR001387">
    <property type="entry name" value="Cro/C1-type_HTH"/>
</dbReference>
<dbReference type="RefSeq" id="WP_012396986.1">
    <property type="nucleotide sequence ID" value="NC_010614.1"/>
</dbReference>
<dbReference type="PANTHER" id="PTHR46558">
    <property type="entry name" value="TRACRIPTIONAL REGULATORY PROTEIN-RELATED-RELATED"/>
    <property type="match status" value="1"/>
</dbReference>
<reference evidence="3" key="1">
    <citation type="journal article" date="2011" name="PLoS ONE">
        <title>Evidence for the role of horizontal transfer in generating pVT1, a large mosaic conjugative plasmid from the clam pathogen, Vibrio tapetis.</title>
        <authorList>
            <person name="Erauso G."/>
            <person name="Lakhal F."/>
            <person name="Bidault-Toffin A."/>
            <person name="Le Chevalier P."/>
            <person name="Bouloc P."/>
            <person name="Paillard C."/>
            <person name="Jacq A."/>
        </authorList>
    </citation>
    <scope>NUCLEOTIDE SEQUENCE</scope>
    <source>
        <strain evidence="3">CECT4600</strain>
        <plasmid evidence="3">pVT1</plasmid>
    </source>
</reference>
<dbReference type="SMART" id="SM00530">
    <property type="entry name" value="HTH_XRE"/>
    <property type="match status" value="1"/>
</dbReference>
<geneLocation type="plasmid" evidence="3">
    <name>pVT1</name>
</geneLocation>
<keyword evidence="1" id="KW-0238">DNA-binding</keyword>
<evidence type="ECO:0000256" key="1">
    <source>
        <dbReference type="ARBA" id="ARBA00023125"/>
    </source>
</evidence>
<dbReference type="Pfam" id="PF01381">
    <property type="entry name" value="HTH_3"/>
    <property type="match status" value="1"/>
</dbReference>
<gene>
    <name evidence="3" type="primary">rstR</name>
    <name evidence="3" type="ORF">pVT1_3</name>
</gene>
<evidence type="ECO:0000313" key="3">
    <source>
        <dbReference type="EMBL" id="ACB99595.1"/>
    </source>
</evidence>
<dbReference type="GO" id="GO:0003677">
    <property type="term" value="F:DNA binding"/>
    <property type="evidence" value="ECO:0007669"/>
    <property type="project" value="UniProtKB-KW"/>
</dbReference>
<dbReference type="InterPro" id="IPR010982">
    <property type="entry name" value="Lambda_DNA-bd_dom_sf"/>
</dbReference>
<name>B2LS49_9VIBR</name>
<protein>
    <submittedName>
        <fullName evidence="3">RstR RS2 element transcriptional regulator</fullName>
    </submittedName>
</protein>
<dbReference type="SUPFAM" id="SSF47413">
    <property type="entry name" value="lambda repressor-like DNA-binding domains"/>
    <property type="match status" value="1"/>
</dbReference>
<dbReference type="CDD" id="cd00093">
    <property type="entry name" value="HTH_XRE"/>
    <property type="match status" value="1"/>
</dbReference>
<dbReference type="EMBL" id="EU573358">
    <property type="protein sequence ID" value="ACB99595.1"/>
    <property type="molecule type" value="Genomic_DNA"/>
</dbReference>
<dbReference type="PANTHER" id="PTHR46558:SF4">
    <property type="entry name" value="DNA-BIDING PHAGE PROTEIN"/>
    <property type="match status" value="1"/>
</dbReference>
<sequence length="132" mass="15150">MVLKDVIKSARVERGYTQEQIAKLVKVAKQTYLKWENGETEPKATQIQLLAENLGLTANEICSGKRTTKMSLEDFIVETAINKWPSELVTMMTWKMIPDHEVFFDRIEHTSEGQYYEAIGEVGEIERALGKR</sequence>
<dbReference type="AlphaFoldDB" id="B2LS49"/>
<dbReference type="PROSITE" id="PS50943">
    <property type="entry name" value="HTH_CROC1"/>
    <property type="match status" value="1"/>
</dbReference>
<feature type="domain" description="HTH cro/C1-type" evidence="2">
    <location>
        <begin position="7"/>
        <end position="61"/>
    </location>
</feature>